<dbReference type="OrthoDB" id="10257471at2759"/>
<dbReference type="Pfam" id="PF25372">
    <property type="entry name" value="DUF7885"/>
    <property type="match status" value="1"/>
</dbReference>
<feature type="domain" description="F-box" evidence="5">
    <location>
        <begin position="71"/>
        <end position="114"/>
    </location>
</feature>
<evidence type="ECO:0000256" key="1">
    <source>
        <dbReference type="ARBA" id="ARBA00022614"/>
    </source>
</evidence>
<sequence length="741" mass="81011">MAAAAAAAARPSPAPADEQEDSRSSSSSTSPAPADNEESDFFLGANDSQSSIGVPNFQDMQVEDACQPPVHRLPNEILIGVFAKLGSTSDLFHCMLVCKRWARNTVDQLWHRPACTNWRNHGIICQTLQLEHPSFRYRDFIKRLNLASLADKINDGSVMSLAVCTRVERLTLTNCRGLTDSGLIALVENSNSLLALDISHDKNITEQSINAIAKHCNRLQGLNITGCENISNESMITLANSCRYIKRLKLNECSQLQDDAIHSFAANCPNILEIDLHQCNRIGNGPVTSLMVKGNCLRELRLASCDLIDDDAFLSLPSGRTFEHLRILDLTSCVRLTDAAVQKIIDVAPRLRNLVLAKCRNITDAAVHAISKLGKNLHYVHLGHCGNITDEGVKKLVQNCNRIRYIDLGCCTNLTDESVKRLALLPKLKRIGLVKCSSITDESVLHLAEAAYRPRVRRDASGMLVGNEYYASSLERVHLSYCVNLTLKSIVKLLNSCPRLTHLSLTGVAAFQRDDFQPYCRQAPPEFTQHQRDVFCVFSGTMVSKFRDFLNTSPQFDGLWDNSWNRATAYNSGSRPRVPVANQPSAPVGEGADDEMIDDDNDFEGLDGSEMVVDAQAQNPINGNGTNNTNGLMNHAFQQAIPIPPPPPGFALGQPPAIFLPFARFPPVPLVRHEAGLLGRMFSQNSINTILEGGSQQNTTSQASAAPLGHGSPVNGESSTGASTATIHRPQENGDQSDAMN</sequence>
<keyword evidence="8" id="KW-1185">Reference proteome</keyword>
<reference evidence="7" key="1">
    <citation type="journal article" date="2021" name="Nat. Commun.">
        <title>Genetic determinants of endophytism in the Arabidopsis root mycobiome.</title>
        <authorList>
            <person name="Mesny F."/>
            <person name="Miyauchi S."/>
            <person name="Thiergart T."/>
            <person name="Pickel B."/>
            <person name="Atanasova L."/>
            <person name="Karlsson M."/>
            <person name="Huettel B."/>
            <person name="Barry K.W."/>
            <person name="Haridas S."/>
            <person name="Chen C."/>
            <person name="Bauer D."/>
            <person name="Andreopoulos W."/>
            <person name="Pangilinan J."/>
            <person name="LaButti K."/>
            <person name="Riley R."/>
            <person name="Lipzen A."/>
            <person name="Clum A."/>
            <person name="Drula E."/>
            <person name="Henrissat B."/>
            <person name="Kohler A."/>
            <person name="Grigoriev I.V."/>
            <person name="Martin F.M."/>
            <person name="Hacquard S."/>
        </authorList>
    </citation>
    <scope>NUCLEOTIDE SEQUENCE</scope>
    <source>
        <strain evidence="7">MPI-SDFR-AT-0068</strain>
    </source>
</reference>
<dbReference type="GO" id="GO:0005737">
    <property type="term" value="C:cytoplasm"/>
    <property type="evidence" value="ECO:0007669"/>
    <property type="project" value="TreeGrafter"/>
</dbReference>
<feature type="compositionally biased region" description="Polar residues" evidence="4">
    <location>
        <begin position="695"/>
        <end position="704"/>
    </location>
</feature>
<evidence type="ECO:0000259" key="6">
    <source>
        <dbReference type="Pfam" id="PF25372"/>
    </source>
</evidence>
<dbReference type="InterPro" id="IPR057207">
    <property type="entry name" value="FBXL15_LRR"/>
</dbReference>
<evidence type="ECO:0000313" key="7">
    <source>
        <dbReference type="EMBL" id="KAH7242234.1"/>
    </source>
</evidence>
<evidence type="ECO:0008006" key="9">
    <source>
        <dbReference type="Google" id="ProtNLM"/>
    </source>
</evidence>
<evidence type="ECO:0000313" key="8">
    <source>
        <dbReference type="Proteomes" id="UP000813427"/>
    </source>
</evidence>
<dbReference type="SMART" id="SM00367">
    <property type="entry name" value="LRR_CC"/>
    <property type="match status" value="12"/>
</dbReference>
<feature type="compositionally biased region" description="Polar residues" evidence="4">
    <location>
        <begin position="715"/>
        <end position="726"/>
    </location>
</feature>
<dbReference type="InterPro" id="IPR032675">
    <property type="entry name" value="LRR_dom_sf"/>
</dbReference>
<dbReference type="EMBL" id="JAGPXF010000005">
    <property type="protein sequence ID" value="KAH7242234.1"/>
    <property type="molecule type" value="Genomic_DNA"/>
</dbReference>
<dbReference type="SUPFAM" id="SSF52047">
    <property type="entry name" value="RNI-like"/>
    <property type="match status" value="1"/>
</dbReference>
<comment type="caution">
    <text evidence="7">The sequence shown here is derived from an EMBL/GenBank/DDBJ whole genome shotgun (WGS) entry which is preliminary data.</text>
</comment>
<dbReference type="Pfam" id="PF12937">
    <property type="entry name" value="F-box-like"/>
    <property type="match status" value="1"/>
</dbReference>
<dbReference type="SUPFAM" id="SSF81383">
    <property type="entry name" value="F-box domain"/>
    <property type="match status" value="1"/>
</dbReference>
<accession>A0A8K0WA39</accession>
<gene>
    <name evidence="7" type="ORF">BKA59DRAFT_399673</name>
</gene>
<dbReference type="PANTHER" id="PTHR13382">
    <property type="entry name" value="MITOCHONDRIAL ATP SYNTHASE COUPLING FACTOR B"/>
    <property type="match status" value="1"/>
</dbReference>
<dbReference type="FunFam" id="3.80.10.10:FF:000251">
    <property type="entry name" value="Ubiquitin ligase complex F-box protein GRR1"/>
    <property type="match status" value="1"/>
</dbReference>
<protein>
    <recommendedName>
        <fullName evidence="9">F-box domain-containing protein</fullName>
    </recommendedName>
</protein>
<feature type="region of interest" description="Disordered" evidence="4">
    <location>
        <begin position="1"/>
        <end position="42"/>
    </location>
</feature>
<evidence type="ECO:0000256" key="3">
    <source>
        <dbReference type="ARBA" id="ARBA00022786"/>
    </source>
</evidence>
<dbReference type="PANTHER" id="PTHR13382:SF67">
    <property type="entry name" value="SCF E3 UBIQUITIN LIGASE COMPLEX F-BOX PROTEIN POF2"/>
    <property type="match status" value="1"/>
</dbReference>
<dbReference type="AlphaFoldDB" id="A0A8K0WA39"/>
<feature type="compositionally biased region" description="Low complexity" evidence="4">
    <location>
        <begin position="1"/>
        <end position="11"/>
    </location>
</feature>
<keyword evidence="3" id="KW-0833">Ubl conjugation pathway</keyword>
<dbReference type="InterPro" id="IPR050648">
    <property type="entry name" value="F-box_LRR-repeat"/>
</dbReference>
<keyword evidence="2" id="KW-0677">Repeat</keyword>
<dbReference type="InterPro" id="IPR001810">
    <property type="entry name" value="F-box_dom"/>
</dbReference>
<dbReference type="GO" id="GO:0019005">
    <property type="term" value="C:SCF ubiquitin ligase complex"/>
    <property type="evidence" value="ECO:0007669"/>
    <property type="project" value="UniProtKB-ARBA"/>
</dbReference>
<proteinExistence type="predicted"/>
<evidence type="ECO:0000256" key="4">
    <source>
        <dbReference type="SAM" id="MobiDB-lite"/>
    </source>
</evidence>
<evidence type="ECO:0000259" key="5">
    <source>
        <dbReference type="Pfam" id="PF12937"/>
    </source>
</evidence>
<dbReference type="Proteomes" id="UP000813427">
    <property type="component" value="Unassembled WGS sequence"/>
</dbReference>
<name>A0A8K0WA39_9HYPO</name>
<feature type="domain" description="F-box/LRR-repeat protein 15-like leucin rich repeat" evidence="6">
    <location>
        <begin position="239"/>
        <end position="444"/>
    </location>
</feature>
<dbReference type="InterPro" id="IPR036047">
    <property type="entry name" value="F-box-like_dom_sf"/>
</dbReference>
<dbReference type="InterPro" id="IPR006553">
    <property type="entry name" value="Leu-rich_rpt_Cys-con_subtyp"/>
</dbReference>
<organism evidence="7 8">
    <name type="scientific">Fusarium tricinctum</name>
    <dbReference type="NCBI Taxonomy" id="61284"/>
    <lineage>
        <taxon>Eukaryota</taxon>
        <taxon>Fungi</taxon>
        <taxon>Dikarya</taxon>
        <taxon>Ascomycota</taxon>
        <taxon>Pezizomycotina</taxon>
        <taxon>Sordariomycetes</taxon>
        <taxon>Hypocreomycetidae</taxon>
        <taxon>Hypocreales</taxon>
        <taxon>Nectriaceae</taxon>
        <taxon>Fusarium</taxon>
        <taxon>Fusarium tricinctum species complex</taxon>
    </lineage>
</organism>
<keyword evidence="1" id="KW-0433">Leucine-rich repeat</keyword>
<feature type="region of interest" description="Disordered" evidence="4">
    <location>
        <begin position="571"/>
        <end position="596"/>
    </location>
</feature>
<evidence type="ECO:0000256" key="2">
    <source>
        <dbReference type="ARBA" id="ARBA00022737"/>
    </source>
</evidence>
<feature type="region of interest" description="Disordered" evidence="4">
    <location>
        <begin position="695"/>
        <end position="741"/>
    </location>
</feature>
<dbReference type="Gene3D" id="3.80.10.10">
    <property type="entry name" value="Ribonuclease Inhibitor"/>
    <property type="match status" value="3"/>
</dbReference>